<evidence type="ECO:0000256" key="3">
    <source>
        <dbReference type="ARBA" id="ARBA00012758"/>
    </source>
</evidence>
<protein>
    <recommendedName>
        <fullName evidence="4 8">Sucrose-6-phosphate hydrolase</fullName>
        <ecNumber evidence="3 8">3.2.1.26</ecNumber>
    </recommendedName>
    <alternativeName>
        <fullName evidence="7 9">Invertase</fullName>
    </alternativeName>
</protein>
<dbReference type="SMART" id="SM00640">
    <property type="entry name" value="Glyco_32"/>
    <property type="match status" value="1"/>
</dbReference>
<dbReference type="InterPro" id="IPR013320">
    <property type="entry name" value="ConA-like_dom_sf"/>
</dbReference>
<feature type="domain" description="Glycosyl hydrolase family 32 C-terminal" evidence="11">
    <location>
        <begin position="341"/>
        <end position="478"/>
    </location>
</feature>
<evidence type="ECO:0000259" key="10">
    <source>
        <dbReference type="Pfam" id="PF00251"/>
    </source>
</evidence>
<dbReference type="PANTHER" id="PTHR43101:SF1">
    <property type="entry name" value="BETA-FRUCTOSIDASE"/>
    <property type="match status" value="1"/>
</dbReference>
<keyword evidence="5 8" id="KW-0378">Hydrolase</keyword>
<dbReference type="AlphaFoldDB" id="A0A919RZ57"/>
<comment type="catalytic activity">
    <reaction evidence="8">
        <text>Hydrolysis of terminal non-reducing beta-D-fructofuranoside residues in beta-D-fructofuranosides.</text>
        <dbReference type="EC" id="3.2.1.26"/>
    </reaction>
</comment>
<proteinExistence type="inferred from homology"/>
<gene>
    <name evidence="12" type="primary">scrB_1</name>
    <name evidence="12" type="ORF">CPJCM30710_08310</name>
</gene>
<evidence type="ECO:0000256" key="4">
    <source>
        <dbReference type="ARBA" id="ARBA00019623"/>
    </source>
</evidence>
<dbReference type="InterPro" id="IPR013148">
    <property type="entry name" value="Glyco_hydro_32_N"/>
</dbReference>
<evidence type="ECO:0000256" key="9">
    <source>
        <dbReference type="RuleBase" id="RU365015"/>
    </source>
</evidence>
<feature type="domain" description="Glycosyl hydrolase family 32 N-terminal" evidence="10">
    <location>
        <begin position="37"/>
        <end position="338"/>
    </location>
</feature>
<keyword evidence="6 8" id="KW-0326">Glycosidase</keyword>
<dbReference type="SUPFAM" id="SSF49899">
    <property type="entry name" value="Concanavalin A-like lectins/glucanases"/>
    <property type="match status" value="1"/>
</dbReference>
<dbReference type="InterPro" id="IPR013189">
    <property type="entry name" value="Glyco_hydro_32_C"/>
</dbReference>
<dbReference type="InterPro" id="IPR023296">
    <property type="entry name" value="Glyco_hydro_beta-prop_sf"/>
</dbReference>
<evidence type="ECO:0000256" key="7">
    <source>
        <dbReference type="ARBA" id="ARBA00033367"/>
    </source>
</evidence>
<dbReference type="InterPro" id="IPR051214">
    <property type="entry name" value="GH32_Enzymes"/>
</dbReference>
<comment type="subcellular location">
    <subcellularLocation>
        <location evidence="9">Cytoplasm</location>
    </subcellularLocation>
</comment>
<dbReference type="InterPro" id="IPR006232">
    <property type="entry name" value="Suc6P_hydrolase"/>
</dbReference>
<evidence type="ECO:0000256" key="6">
    <source>
        <dbReference type="ARBA" id="ARBA00023295"/>
    </source>
</evidence>
<dbReference type="GO" id="GO:0005737">
    <property type="term" value="C:cytoplasm"/>
    <property type="evidence" value="ECO:0007669"/>
    <property type="project" value="UniProtKB-SubCell"/>
</dbReference>
<dbReference type="PANTHER" id="PTHR43101">
    <property type="entry name" value="BETA-FRUCTOSIDASE"/>
    <property type="match status" value="1"/>
</dbReference>
<dbReference type="Proteomes" id="UP000679179">
    <property type="component" value="Unassembled WGS sequence"/>
</dbReference>
<comment type="caution">
    <text evidence="12">The sequence shown here is derived from an EMBL/GenBank/DDBJ whole genome shotgun (WGS) entry which is preliminary data.</text>
</comment>
<dbReference type="InterPro" id="IPR018053">
    <property type="entry name" value="Glyco_hydro_32_AS"/>
</dbReference>
<dbReference type="RefSeq" id="WP_246503449.1">
    <property type="nucleotide sequence ID" value="NZ_BOPZ01000005.1"/>
</dbReference>
<evidence type="ECO:0000313" key="12">
    <source>
        <dbReference type="EMBL" id="GIM28165.1"/>
    </source>
</evidence>
<organism evidence="12 13">
    <name type="scientific">Clostridium polyendosporum</name>
    <dbReference type="NCBI Taxonomy" id="69208"/>
    <lineage>
        <taxon>Bacteria</taxon>
        <taxon>Bacillati</taxon>
        <taxon>Bacillota</taxon>
        <taxon>Clostridia</taxon>
        <taxon>Eubacteriales</taxon>
        <taxon>Clostridiaceae</taxon>
        <taxon>Clostridium</taxon>
    </lineage>
</organism>
<evidence type="ECO:0000256" key="2">
    <source>
        <dbReference type="ARBA" id="ARBA00009902"/>
    </source>
</evidence>
<dbReference type="EMBL" id="BOPZ01000005">
    <property type="protein sequence ID" value="GIM28165.1"/>
    <property type="molecule type" value="Genomic_DNA"/>
</dbReference>
<dbReference type="PROSITE" id="PS00609">
    <property type="entry name" value="GLYCOSYL_HYDROL_F32"/>
    <property type="match status" value="1"/>
</dbReference>
<dbReference type="Pfam" id="PF00251">
    <property type="entry name" value="Glyco_hydro_32N"/>
    <property type="match status" value="1"/>
</dbReference>
<name>A0A919RZ57_9CLOT</name>
<evidence type="ECO:0000256" key="8">
    <source>
        <dbReference type="RuleBase" id="RU362110"/>
    </source>
</evidence>
<dbReference type="Gene3D" id="2.115.10.20">
    <property type="entry name" value="Glycosyl hydrolase domain, family 43"/>
    <property type="match status" value="1"/>
</dbReference>
<keyword evidence="9" id="KW-0119">Carbohydrate metabolism</keyword>
<dbReference type="GO" id="GO:0005975">
    <property type="term" value="P:carbohydrate metabolic process"/>
    <property type="evidence" value="ECO:0007669"/>
    <property type="project" value="InterPro"/>
</dbReference>
<keyword evidence="9" id="KW-0963">Cytoplasm</keyword>
<evidence type="ECO:0000259" key="11">
    <source>
        <dbReference type="Pfam" id="PF08244"/>
    </source>
</evidence>
<sequence>MNKLISNKYTTILEAKKGQLEELINTSKNDPWKPIFHIHPECGLLNDPNGLSYFNGEYHVFYQWFPFGPIHGMKHWAHVKSEDLVHWERMSVAIIPTEDYESHGAYSGNAIVKDDQLLLFYTGNVKYSDTERDANQCLAIMNKDYTVQKSTSNPVIKGVPKGYTGHVRDPKVWKDGDKYYMLLGAQRENLTGSIIVYESPDAVEWNFKGELKTSLEDFGFMWECPDYIKLNGKDILIFSPQGIEANGHDYKNLYNVIYAVGKLDLDKLTFDIEYIKELDKGFDFYAPQTFEDNSNRRLMFGWSGMPEVEYPSDKNMWAHCLTLPRELSFEGNILKQKPVKELESLRKDHLNIKGTLNNNLVDIENNKTSYELDIDFTNINSDDITLKLFKSENEAFTIYFDIANKAVFIDRENFIDKFAEEFGHIRSGEINVGENLNLKIFIDRSIVEIFINDGELVFTSRVFPLESSTGIEISSKGTLNYNIDKYTLERGI</sequence>
<evidence type="ECO:0000313" key="13">
    <source>
        <dbReference type="Proteomes" id="UP000679179"/>
    </source>
</evidence>
<evidence type="ECO:0000256" key="1">
    <source>
        <dbReference type="ARBA" id="ARBA00004914"/>
    </source>
</evidence>
<comment type="pathway">
    <text evidence="1 9">Glycan biosynthesis; sucrose metabolism.</text>
</comment>
<comment type="function">
    <text evidence="9">Enables the bacterium to metabolize sucrose as a sole carbon source.</text>
</comment>
<evidence type="ECO:0000256" key="5">
    <source>
        <dbReference type="ARBA" id="ARBA00022801"/>
    </source>
</evidence>
<accession>A0A919RZ57</accession>
<dbReference type="EC" id="3.2.1.26" evidence="3 8"/>
<dbReference type="CDD" id="cd18623">
    <property type="entry name" value="GH32_ScrB-like"/>
    <property type="match status" value="1"/>
</dbReference>
<reference evidence="12" key="1">
    <citation type="submission" date="2021-03" db="EMBL/GenBank/DDBJ databases">
        <title>Taxonomic study of Clostridium polyendosporum from meadow-gley soil under rice.</title>
        <authorList>
            <person name="Kobayashi H."/>
            <person name="Tanizawa Y."/>
            <person name="Yagura M."/>
        </authorList>
    </citation>
    <scope>NUCLEOTIDE SEQUENCE</scope>
    <source>
        <strain evidence="12">JCM 30710</strain>
    </source>
</reference>
<dbReference type="InterPro" id="IPR001362">
    <property type="entry name" value="Glyco_hydro_32"/>
</dbReference>
<dbReference type="SUPFAM" id="SSF75005">
    <property type="entry name" value="Arabinanase/levansucrase/invertase"/>
    <property type="match status" value="1"/>
</dbReference>
<dbReference type="NCBIfam" id="TIGR01322">
    <property type="entry name" value="scrB_fam"/>
    <property type="match status" value="1"/>
</dbReference>
<dbReference type="Gene3D" id="2.60.120.560">
    <property type="entry name" value="Exo-inulinase, domain 1"/>
    <property type="match status" value="1"/>
</dbReference>
<dbReference type="GO" id="GO:0004564">
    <property type="term" value="F:beta-fructofuranosidase activity"/>
    <property type="evidence" value="ECO:0007669"/>
    <property type="project" value="UniProtKB-EC"/>
</dbReference>
<dbReference type="Pfam" id="PF08244">
    <property type="entry name" value="Glyco_hydro_32C"/>
    <property type="match status" value="1"/>
</dbReference>
<comment type="similarity">
    <text evidence="2 8">Belongs to the glycosyl hydrolase 32 family.</text>
</comment>
<keyword evidence="13" id="KW-1185">Reference proteome</keyword>